<evidence type="ECO:0000313" key="1">
    <source>
        <dbReference type="EMBL" id="KAJ5377787.1"/>
    </source>
</evidence>
<protein>
    <submittedName>
        <fullName evidence="1">Transcriptional regulator family: Centromere protein B DNA-binding region</fullName>
    </submittedName>
</protein>
<sequence>IALEFGATRRNLADRFKNRHQAASTIKPVNKALGWKKLWYTGLGYLRGQIARLHTLASQIVYNFDECDFRPSEGKSRRVISSRPSDLTGSSRDENITLIEYITAAR</sequence>
<keyword evidence="1" id="KW-0238">DNA-binding</keyword>
<dbReference type="GeneID" id="81437304"/>
<comment type="caution">
    <text evidence="1">The sequence shown here is derived from an EMBL/GenBank/DDBJ whole genome shotgun (WGS) entry which is preliminary data.</text>
</comment>
<gene>
    <name evidence="1" type="ORF">N7496_005196</name>
</gene>
<proteinExistence type="predicted"/>
<feature type="non-terminal residue" evidence="1">
    <location>
        <position position="1"/>
    </location>
</feature>
<dbReference type="AlphaFoldDB" id="A0A9W9VDC1"/>
<accession>A0A9W9VDC1</accession>
<reference evidence="1" key="2">
    <citation type="journal article" date="2023" name="IMA Fungus">
        <title>Comparative genomic study of the Penicillium genus elucidates a diverse pangenome and 15 lateral gene transfer events.</title>
        <authorList>
            <person name="Petersen C."/>
            <person name="Sorensen T."/>
            <person name="Nielsen M.R."/>
            <person name="Sondergaard T.E."/>
            <person name="Sorensen J.L."/>
            <person name="Fitzpatrick D.A."/>
            <person name="Frisvad J.C."/>
            <person name="Nielsen K.L."/>
        </authorList>
    </citation>
    <scope>NUCLEOTIDE SEQUENCE</scope>
    <source>
        <strain evidence="1">IBT 29864</strain>
    </source>
</reference>
<dbReference type="Proteomes" id="UP001147782">
    <property type="component" value="Unassembled WGS sequence"/>
</dbReference>
<name>A0A9W9VDC1_9EURO</name>
<keyword evidence="2" id="KW-1185">Reference proteome</keyword>
<evidence type="ECO:0000313" key="2">
    <source>
        <dbReference type="Proteomes" id="UP001147782"/>
    </source>
</evidence>
<dbReference type="OrthoDB" id="4324149at2759"/>
<dbReference type="GO" id="GO:0003677">
    <property type="term" value="F:DNA binding"/>
    <property type="evidence" value="ECO:0007669"/>
    <property type="project" value="UniProtKB-KW"/>
</dbReference>
<reference evidence="1" key="1">
    <citation type="submission" date="2022-11" db="EMBL/GenBank/DDBJ databases">
        <authorList>
            <person name="Petersen C."/>
        </authorList>
    </citation>
    <scope>NUCLEOTIDE SEQUENCE</scope>
    <source>
        <strain evidence="1">IBT 29864</strain>
    </source>
</reference>
<dbReference type="EMBL" id="JAPZBS010000004">
    <property type="protein sequence ID" value="KAJ5377787.1"/>
    <property type="molecule type" value="Genomic_DNA"/>
</dbReference>
<dbReference type="RefSeq" id="XP_056556650.1">
    <property type="nucleotide sequence ID" value="XM_056698125.1"/>
</dbReference>
<organism evidence="1 2">
    <name type="scientific">Penicillium cataractarum</name>
    <dbReference type="NCBI Taxonomy" id="2100454"/>
    <lineage>
        <taxon>Eukaryota</taxon>
        <taxon>Fungi</taxon>
        <taxon>Dikarya</taxon>
        <taxon>Ascomycota</taxon>
        <taxon>Pezizomycotina</taxon>
        <taxon>Eurotiomycetes</taxon>
        <taxon>Eurotiomycetidae</taxon>
        <taxon>Eurotiales</taxon>
        <taxon>Aspergillaceae</taxon>
        <taxon>Penicillium</taxon>
    </lineage>
</organism>